<dbReference type="RefSeq" id="WP_248938699.1">
    <property type="nucleotide sequence ID" value="NZ_JAKIKS010000005.1"/>
</dbReference>
<reference evidence="1 2" key="1">
    <citation type="submission" date="2022-01" db="EMBL/GenBank/DDBJ databases">
        <title>Whole genome-based taxonomy of the Shewanellaceae.</title>
        <authorList>
            <person name="Martin-Rodriguez A.J."/>
        </authorList>
    </citation>
    <scope>NUCLEOTIDE SEQUENCE [LARGE SCALE GENOMIC DNA]</scope>
    <source>
        <strain evidence="1 2">DSM 17177</strain>
    </source>
</reference>
<sequence length="184" mass="20600">MHPIRLLSKLAPKAINYHSASQGSSVDVIDWQTAAYALSGLDKPSTDWAYYRFAGNEDKLLSIVRSLTMIVTLFIKIRKFRVKPSTVDGLVRMAIIEFVKPICNHCQGNVLLTPVCPTCSGSGRSIISNRQRCKVIGIDHKNYSNTHDAIINELLTLMADWESRVLRHVSQRMGDEDEGQQEVG</sequence>
<protein>
    <submittedName>
        <fullName evidence="1">Uncharacterized protein</fullName>
    </submittedName>
</protein>
<keyword evidence="2" id="KW-1185">Reference proteome</keyword>
<evidence type="ECO:0000313" key="1">
    <source>
        <dbReference type="EMBL" id="MCL1123412.1"/>
    </source>
</evidence>
<dbReference type="Proteomes" id="UP001203423">
    <property type="component" value="Unassembled WGS sequence"/>
</dbReference>
<proteinExistence type="predicted"/>
<gene>
    <name evidence="1" type="ORF">L2764_02675</name>
</gene>
<organism evidence="1 2">
    <name type="scientific">Shewanella surugensis</name>
    <dbReference type="NCBI Taxonomy" id="212020"/>
    <lineage>
        <taxon>Bacteria</taxon>
        <taxon>Pseudomonadati</taxon>
        <taxon>Pseudomonadota</taxon>
        <taxon>Gammaproteobacteria</taxon>
        <taxon>Alteromonadales</taxon>
        <taxon>Shewanellaceae</taxon>
        <taxon>Shewanella</taxon>
    </lineage>
</organism>
<dbReference type="EMBL" id="JAKIKS010000005">
    <property type="protein sequence ID" value="MCL1123412.1"/>
    <property type="molecule type" value="Genomic_DNA"/>
</dbReference>
<name>A0ABT0L6U6_9GAMM</name>
<accession>A0ABT0L6U6</accession>
<comment type="caution">
    <text evidence="1">The sequence shown here is derived from an EMBL/GenBank/DDBJ whole genome shotgun (WGS) entry which is preliminary data.</text>
</comment>
<evidence type="ECO:0000313" key="2">
    <source>
        <dbReference type="Proteomes" id="UP001203423"/>
    </source>
</evidence>